<dbReference type="SUPFAM" id="SSF52540">
    <property type="entry name" value="P-loop containing nucleoside triphosphate hydrolases"/>
    <property type="match status" value="2"/>
</dbReference>
<dbReference type="GO" id="GO:0004674">
    <property type="term" value="F:protein serine/threonine kinase activity"/>
    <property type="evidence" value="ECO:0007669"/>
    <property type="project" value="UniProtKB-EC"/>
</dbReference>
<evidence type="ECO:0000256" key="4">
    <source>
        <dbReference type="ARBA" id="ARBA00022737"/>
    </source>
</evidence>
<keyword evidence="6" id="KW-0378">Hydrolase</keyword>
<dbReference type="InterPro" id="IPR003593">
    <property type="entry name" value="AAA+_ATPase"/>
</dbReference>
<dbReference type="GO" id="GO:0005524">
    <property type="term" value="F:ATP binding"/>
    <property type="evidence" value="ECO:0007669"/>
    <property type="project" value="InterPro"/>
</dbReference>
<keyword evidence="9" id="KW-1185">Reference proteome</keyword>
<dbReference type="InterPro" id="IPR014774">
    <property type="entry name" value="KaiC-like_dom"/>
</dbReference>
<dbReference type="EMBL" id="WJIE01000001">
    <property type="protein sequence ID" value="MRG90682.1"/>
    <property type="molecule type" value="Genomic_DNA"/>
</dbReference>
<evidence type="ECO:0000256" key="6">
    <source>
        <dbReference type="ARBA" id="ARBA00022801"/>
    </source>
</evidence>
<keyword evidence="5" id="KW-0418">Kinase</keyword>
<evidence type="ECO:0000256" key="5">
    <source>
        <dbReference type="ARBA" id="ARBA00022777"/>
    </source>
</evidence>
<dbReference type="EC" id="2.7.11.1" evidence="1"/>
<keyword evidence="4" id="KW-0677">Repeat</keyword>
<dbReference type="PANTHER" id="PTHR42926:SF1">
    <property type="entry name" value="CIRCADIAN CLOCK OSCILLATOR PROTEIN KAIC 1"/>
    <property type="match status" value="1"/>
</dbReference>
<gene>
    <name evidence="8" type="ORF">GF068_01905</name>
</gene>
<dbReference type="Pfam" id="PF06745">
    <property type="entry name" value="ATPase"/>
    <property type="match status" value="2"/>
</dbReference>
<name>A0A6N7PF03_9BACT</name>
<dbReference type="Proteomes" id="UP000440224">
    <property type="component" value="Unassembled WGS sequence"/>
</dbReference>
<reference evidence="8 9" key="1">
    <citation type="submission" date="2019-10" db="EMBL/GenBank/DDBJ databases">
        <title>A soil myxobacterium in the family Polyangiaceae.</title>
        <authorList>
            <person name="Li Y."/>
            <person name="Wang J."/>
        </authorList>
    </citation>
    <scope>NUCLEOTIDE SEQUENCE [LARGE SCALE GENOMIC DNA]</scope>
    <source>
        <strain evidence="8 9">DSM 14734</strain>
    </source>
</reference>
<dbReference type="PIRSF" id="PIRSF039117">
    <property type="entry name" value="KaiC"/>
    <property type="match status" value="1"/>
</dbReference>
<keyword evidence="2" id="KW-0597">Phosphoprotein</keyword>
<organism evidence="8 9">
    <name type="scientific">Polyangium spumosum</name>
    <dbReference type="NCBI Taxonomy" id="889282"/>
    <lineage>
        <taxon>Bacteria</taxon>
        <taxon>Pseudomonadati</taxon>
        <taxon>Myxococcota</taxon>
        <taxon>Polyangia</taxon>
        <taxon>Polyangiales</taxon>
        <taxon>Polyangiaceae</taxon>
        <taxon>Polyangium</taxon>
    </lineage>
</organism>
<dbReference type="OrthoDB" id="9783783at2"/>
<comment type="caution">
    <text evidence="8">The sequence shown here is derived from an EMBL/GenBank/DDBJ whole genome shotgun (WGS) entry which is preliminary data.</text>
</comment>
<dbReference type="GO" id="GO:0016787">
    <property type="term" value="F:hydrolase activity"/>
    <property type="evidence" value="ECO:0007669"/>
    <property type="project" value="UniProtKB-KW"/>
</dbReference>
<sequence>MKRITTGIEALDRILGGGFPANSIHIIMGNPGSGKTILAEQIAFTNATADRPALYIVTVSEPLAKFVTYLQQFTFADPACVGTRILYEDIGDLLVAHPEQITSRIQDLIQRHRPGIIIFDSFKAIGDMMTHLPAWRRVLFELAGLLTAYAATTFWVGEYTGDALTRKPEFSVADGVLELLRDCGSGRDFRFLRVRKLRGSDFADGSHALRICPSGLEVFPRLVTPDVTPSYTPIAERLPSGIADLDEMVDTGWLRGSTTLIAGPSGAGKTVLALHFLREGVARGEPGLLVSLEENPVQLARSMRSFGWDPEQMIGPDKLDHLYISPVELQIDTIVAEVFRRIEANHVQRLVIDAVGDLEMTVNDPTRLRDYLYSLVQRLAARQVTSMLVVETPNLVVSESVTRRDISFLCDNVIVLQMLLGEELLRTLRILKTRGSKHDGKARTLLITPTGIVVR</sequence>
<dbReference type="Gene3D" id="3.40.50.300">
    <property type="entry name" value="P-loop containing nucleotide triphosphate hydrolases"/>
    <property type="match status" value="2"/>
</dbReference>
<keyword evidence="3" id="KW-0808">Transferase</keyword>
<dbReference type="InterPro" id="IPR027417">
    <property type="entry name" value="P-loop_NTPase"/>
</dbReference>
<evidence type="ECO:0000256" key="3">
    <source>
        <dbReference type="ARBA" id="ARBA00022679"/>
    </source>
</evidence>
<dbReference type="PANTHER" id="PTHR42926">
    <property type="match status" value="1"/>
</dbReference>
<dbReference type="InterPro" id="IPR010624">
    <property type="entry name" value="KaiC_dom"/>
</dbReference>
<feature type="domain" description="KaiC" evidence="7">
    <location>
        <begin position="2"/>
        <end position="232"/>
    </location>
</feature>
<evidence type="ECO:0000313" key="8">
    <source>
        <dbReference type="EMBL" id="MRG90682.1"/>
    </source>
</evidence>
<protein>
    <recommendedName>
        <fullName evidence="1">non-specific serine/threonine protein kinase</fullName>
        <ecNumber evidence="1">2.7.11.1</ecNumber>
    </recommendedName>
</protein>
<dbReference type="InterPro" id="IPR051347">
    <property type="entry name" value="Circadian_clock_KaiC-rel"/>
</dbReference>
<dbReference type="AlphaFoldDB" id="A0A6N7PF03"/>
<dbReference type="InterPro" id="IPR030665">
    <property type="entry name" value="KaiC"/>
</dbReference>
<accession>A0A6N7PF03</accession>
<dbReference type="SMART" id="SM00382">
    <property type="entry name" value="AAA"/>
    <property type="match status" value="2"/>
</dbReference>
<evidence type="ECO:0000313" key="9">
    <source>
        <dbReference type="Proteomes" id="UP000440224"/>
    </source>
</evidence>
<dbReference type="RefSeq" id="WP_153817569.1">
    <property type="nucleotide sequence ID" value="NZ_WJIE01000001.1"/>
</dbReference>
<feature type="domain" description="KaiC" evidence="7">
    <location>
        <begin position="236"/>
        <end position="455"/>
    </location>
</feature>
<evidence type="ECO:0000259" key="7">
    <source>
        <dbReference type="PROSITE" id="PS51146"/>
    </source>
</evidence>
<proteinExistence type="predicted"/>
<evidence type="ECO:0000256" key="2">
    <source>
        <dbReference type="ARBA" id="ARBA00022553"/>
    </source>
</evidence>
<dbReference type="PROSITE" id="PS51146">
    <property type="entry name" value="KAIC"/>
    <property type="match status" value="2"/>
</dbReference>
<evidence type="ECO:0000256" key="1">
    <source>
        <dbReference type="ARBA" id="ARBA00012513"/>
    </source>
</evidence>